<name>A0A7C5LTV0_9PROT</name>
<feature type="region of interest" description="Disordered" evidence="1">
    <location>
        <begin position="19"/>
        <end position="43"/>
    </location>
</feature>
<dbReference type="GO" id="GO:0008757">
    <property type="term" value="F:S-adenosylmethionine-dependent methyltransferase activity"/>
    <property type="evidence" value="ECO:0007669"/>
    <property type="project" value="InterPro"/>
</dbReference>
<reference evidence="3" key="1">
    <citation type="journal article" date="2020" name="mSystems">
        <title>Genome- and Community-Level Interaction Insights into Carbon Utilization and Element Cycling Functions of Hydrothermarchaeota in Hydrothermal Sediment.</title>
        <authorList>
            <person name="Zhou Z."/>
            <person name="Liu Y."/>
            <person name="Xu W."/>
            <person name="Pan J."/>
            <person name="Luo Z.H."/>
            <person name="Li M."/>
        </authorList>
    </citation>
    <scope>NUCLEOTIDE SEQUENCE [LARGE SCALE GENOMIC DNA]</scope>
    <source>
        <strain evidence="3">HyVt-485</strain>
    </source>
</reference>
<sequence>MKQPKSVGSDFDNYAKEWRKRQHKMEVPSDAKGIKTYGKKNAKLPGDKPDEVKPLLDMYKKMFAHYLPGKRKINFLEIGAGSGRSTQCVLELIGERIETYTVIDVSKEITKTLKERVGDRVEIVIVKDVDLEKLDTEKYDFCLAQSSWSHIGMYDQYRYLREFRRVMKPDAPVAVLGQFILGVSQDWTFNRFRRRVHQIEKGIIGVYHEFIGVSMLAECLYRLHYNTDIIFNSGFIARTKKGSYTALRYHIDHIIKFPFLASLHAYFAGKPKKTFALPLSANPKPK</sequence>
<evidence type="ECO:0000313" key="3">
    <source>
        <dbReference type="EMBL" id="HHL43817.1"/>
    </source>
</evidence>
<organism evidence="3">
    <name type="scientific">Hellea balneolensis</name>
    <dbReference type="NCBI Taxonomy" id="287478"/>
    <lineage>
        <taxon>Bacteria</taxon>
        <taxon>Pseudomonadati</taxon>
        <taxon>Pseudomonadota</taxon>
        <taxon>Alphaproteobacteria</taxon>
        <taxon>Maricaulales</taxon>
        <taxon>Robiginitomaculaceae</taxon>
        <taxon>Hellea</taxon>
    </lineage>
</organism>
<accession>A0A7C5LTV0</accession>
<dbReference type="EMBL" id="DRMJ01000491">
    <property type="protein sequence ID" value="HHL43817.1"/>
    <property type="molecule type" value="Genomic_DNA"/>
</dbReference>
<dbReference type="Gene3D" id="3.40.50.150">
    <property type="entry name" value="Vaccinia Virus protein VP39"/>
    <property type="match status" value="1"/>
</dbReference>
<dbReference type="SUPFAM" id="SSF53335">
    <property type="entry name" value="S-adenosyl-L-methionine-dependent methyltransferases"/>
    <property type="match status" value="1"/>
</dbReference>
<dbReference type="CDD" id="cd02440">
    <property type="entry name" value="AdoMet_MTases"/>
    <property type="match status" value="1"/>
</dbReference>
<gene>
    <name evidence="3" type="ORF">ENJ42_09375</name>
</gene>
<evidence type="ECO:0000256" key="1">
    <source>
        <dbReference type="SAM" id="MobiDB-lite"/>
    </source>
</evidence>
<dbReference type="InterPro" id="IPR029063">
    <property type="entry name" value="SAM-dependent_MTases_sf"/>
</dbReference>
<dbReference type="GO" id="GO:0032259">
    <property type="term" value="P:methylation"/>
    <property type="evidence" value="ECO:0007669"/>
    <property type="project" value="UniProtKB-KW"/>
</dbReference>
<comment type="caution">
    <text evidence="3">The sequence shown here is derived from an EMBL/GenBank/DDBJ whole genome shotgun (WGS) entry which is preliminary data.</text>
</comment>
<dbReference type="InterPro" id="IPR013216">
    <property type="entry name" value="Methyltransf_11"/>
</dbReference>
<feature type="compositionally biased region" description="Basic and acidic residues" evidence="1">
    <location>
        <begin position="24"/>
        <end position="33"/>
    </location>
</feature>
<keyword evidence="3" id="KW-0808">Transferase</keyword>
<evidence type="ECO:0000259" key="2">
    <source>
        <dbReference type="Pfam" id="PF08241"/>
    </source>
</evidence>
<dbReference type="Proteomes" id="UP000885830">
    <property type="component" value="Unassembled WGS sequence"/>
</dbReference>
<protein>
    <submittedName>
        <fullName evidence="3">Class I SAM-dependent methyltransferase</fullName>
    </submittedName>
</protein>
<keyword evidence="3" id="KW-0489">Methyltransferase</keyword>
<dbReference type="Pfam" id="PF08241">
    <property type="entry name" value="Methyltransf_11"/>
    <property type="match status" value="1"/>
</dbReference>
<proteinExistence type="predicted"/>
<dbReference type="AlphaFoldDB" id="A0A7C5LTV0"/>
<feature type="domain" description="Methyltransferase type 11" evidence="2">
    <location>
        <begin position="76"/>
        <end position="171"/>
    </location>
</feature>